<dbReference type="EMBL" id="AJYA01000016">
    <property type="protein sequence ID" value="EIM77092.1"/>
    <property type="molecule type" value="Genomic_DNA"/>
</dbReference>
<sequence length="38" mass="4396">MLTLRAYEDETLEQLRGYSEKLARSIAESYGLGCQVDW</sequence>
<comment type="caution">
    <text evidence="1">The sequence shown here is derived from an EMBL/GenBank/DDBJ whole genome shotgun (WGS) entry which is preliminary data.</text>
</comment>
<keyword evidence="2" id="KW-1185">Reference proteome</keyword>
<proteinExistence type="predicted"/>
<evidence type="ECO:0000313" key="2">
    <source>
        <dbReference type="Proteomes" id="UP000005551"/>
    </source>
</evidence>
<gene>
    <name evidence="1" type="ORF">A3SI_07254</name>
</gene>
<name>I5C5J0_9BACT</name>
<dbReference type="Proteomes" id="UP000005551">
    <property type="component" value="Unassembled WGS sequence"/>
</dbReference>
<dbReference type="AlphaFoldDB" id="I5C5J0"/>
<organism evidence="1 2">
    <name type="scientific">Nitritalea halalkaliphila LW7</name>
    <dbReference type="NCBI Taxonomy" id="1189621"/>
    <lineage>
        <taxon>Bacteria</taxon>
        <taxon>Pseudomonadati</taxon>
        <taxon>Bacteroidota</taxon>
        <taxon>Cytophagia</taxon>
        <taxon>Cytophagales</taxon>
        <taxon>Cyclobacteriaceae</taxon>
        <taxon>Nitritalea</taxon>
    </lineage>
</organism>
<accession>I5C5J0</accession>
<protein>
    <submittedName>
        <fullName evidence="1">Uncharacterized protein</fullName>
    </submittedName>
</protein>
<reference evidence="1 2" key="1">
    <citation type="submission" date="2012-05" db="EMBL/GenBank/DDBJ databases">
        <title>Genome sequence of Nitritalea halalkaliphila LW7.</title>
        <authorList>
            <person name="Jangir P.K."/>
            <person name="Singh A."/>
            <person name="Shivaji S."/>
            <person name="Sharma R."/>
        </authorList>
    </citation>
    <scope>NUCLEOTIDE SEQUENCE [LARGE SCALE GENOMIC DNA]</scope>
    <source>
        <strain evidence="1 2">LW7</strain>
    </source>
</reference>
<evidence type="ECO:0000313" key="1">
    <source>
        <dbReference type="EMBL" id="EIM77092.1"/>
    </source>
</evidence>